<keyword evidence="2" id="KW-1185">Reference proteome</keyword>
<dbReference type="EMBL" id="ML208277">
    <property type="protein sequence ID" value="TFK73241.1"/>
    <property type="molecule type" value="Genomic_DNA"/>
</dbReference>
<dbReference type="Proteomes" id="UP000308600">
    <property type="component" value="Unassembled WGS sequence"/>
</dbReference>
<name>A0ACD3B5S5_9AGAR</name>
<gene>
    <name evidence="1" type="ORF">BDN72DRAFT_894082</name>
</gene>
<evidence type="ECO:0000313" key="1">
    <source>
        <dbReference type="EMBL" id="TFK73241.1"/>
    </source>
</evidence>
<proteinExistence type="predicted"/>
<sequence length="892" mass="93299">MAAPTQEFPPWLTPVVSVVTDEAGALSTSTSIMFLPLTYFGPSIPLGPEWTFGGSFPPVSTVTVTVSASNPITTSLATPASSATPSSVTQTSLPSLSSSPSQSVTSTVPTPSPSQSVITMQAASSLSRGQLIGVIVAGILGVVFLLVLILSFYLFFKNRKNRPREARFSMVTPIEEEYFVVQDPEQPHSPGEGSPRQSGEEVDPFLQARRSRGSNGRGVQARPLSTGSVPVASGSRPTATAGDSSLRSSSTNSGYGVVLDRQTYSTDPVQEDFPFRGRILSPQELSRLEEESVLPRDTDHGHTTDLPPGHSPLMPPPRILDPEGNVSRTSFKQPSGSVTHVARASVDLEESYLSTARRVRAGDLVPRNMPSTIYEKPEHGFGYPSPLPPTPARSNSITRSASWLLGSIANLGRRSWFSRDSPPRHGNAQPVTSAPFGDEDLEAGQALLSPVQMAESNPLRNFGVPILERPISHVSAKTGTSGGTLYHDAHSSLPSTPPLVPPPRALTPAYHGHSPEPWATSSLMGPSPVLAQSPRPPVYDDPVPAGRHSPEGPLLPPGIDILDMPVPPALSPFSTSGSSSLPSLRPDTSTVSSNTLVRFAPGTAASASPKAPGSTFSRPSAGSLGVDSITAATDGAGISIEVLEEEPPQPGEGWRSMAAVVNHVMADGRRTTFGMPGFLLPDRVSEDGSLGSMRSHLGAGSSRSAGSSPASRRDGSDSNSSASSKSQAARSTLSHSGSISSDGRRRHRPIASSSHLNPTSPTLSAFGHPGRVSGTGSIGSAGAVSVSLSTSMSLPTSATSLPSIPSLPAITTPPPAAYVPMRAVVGEEMPQTPPDAHSQQVHQQWQQQQSQPFEPGQAHLRPAQPGSPMSTSLRFSVAPWVGGLGDDWTPTP</sequence>
<reference evidence="1 2" key="1">
    <citation type="journal article" date="2019" name="Nat. Ecol. Evol.">
        <title>Megaphylogeny resolves global patterns of mushroom evolution.</title>
        <authorList>
            <person name="Varga T."/>
            <person name="Krizsan K."/>
            <person name="Foldi C."/>
            <person name="Dima B."/>
            <person name="Sanchez-Garcia M."/>
            <person name="Sanchez-Ramirez S."/>
            <person name="Szollosi G.J."/>
            <person name="Szarkandi J.G."/>
            <person name="Papp V."/>
            <person name="Albert L."/>
            <person name="Andreopoulos W."/>
            <person name="Angelini C."/>
            <person name="Antonin V."/>
            <person name="Barry K.W."/>
            <person name="Bougher N.L."/>
            <person name="Buchanan P."/>
            <person name="Buyck B."/>
            <person name="Bense V."/>
            <person name="Catcheside P."/>
            <person name="Chovatia M."/>
            <person name="Cooper J."/>
            <person name="Damon W."/>
            <person name="Desjardin D."/>
            <person name="Finy P."/>
            <person name="Geml J."/>
            <person name="Haridas S."/>
            <person name="Hughes K."/>
            <person name="Justo A."/>
            <person name="Karasinski D."/>
            <person name="Kautmanova I."/>
            <person name="Kiss B."/>
            <person name="Kocsube S."/>
            <person name="Kotiranta H."/>
            <person name="LaButti K.M."/>
            <person name="Lechner B.E."/>
            <person name="Liimatainen K."/>
            <person name="Lipzen A."/>
            <person name="Lukacs Z."/>
            <person name="Mihaltcheva S."/>
            <person name="Morgado L.N."/>
            <person name="Niskanen T."/>
            <person name="Noordeloos M.E."/>
            <person name="Ohm R.A."/>
            <person name="Ortiz-Santana B."/>
            <person name="Ovrebo C."/>
            <person name="Racz N."/>
            <person name="Riley R."/>
            <person name="Savchenko A."/>
            <person name="Shiryaev A."/>
            <person name="Soop K."/>
            <person name="Spirin V."/>
            <person name="Szebenyi C."/>
            <person name="Tomsovsky M."/>
            <person name="Tulloss R.E."/>
            <person name="Uehling J."/>
            <person name="Grigoriev I.V."/>
            <person name="Vagvolgyi C."/>
            <person name="Papp T."/>
            <person name="Martin F.M."/>
            <person name="Miettinen O."/>
            <person name="Hibbett D.S."/>
            <person name="Nagy L.G."/>
        </authorList>
    </citation>
    <scope>NUCLEOTIDE SEQUENCE [LARGE SCALE GENOMIC DNA]</scope>
    <source>
        <strain evidence="1 2">NL-1719</strain>
    </source>
</reference>
<organism evidence="1 2">
    <name type="scientific">Pluteus cervinus</name>
    <dbReference type="NCBI Taxonomy" id="181527"/>
    <lineage>
        <taxon>Eukaryota</taxon>
        <taxon>Fungi</taxon>
        <taxon>Dikarya</taxon>
        <taxon>Basidiomycota</taxon>
        <taxon>Agaricomycotina</taxon>
        <taxon>Agaricomycetes</taxon>
        <taxon>Agaricomycetidae</taxon>
        <taxon>Agaricales</taxon>
        <taxon>Pluteineae</taxon>
        <taxon>Pluteaceae</taxon>
        <taxon>Pluteus</taxon>
    </lineage>
</organism>
<evidence type="ECO:0000313" key="2">
    <source>
        <dbReference type="Proteomes" id="UP000308600"/>
    </source>
</evidence>
<protein>
    <submittedName>
        <fullName evidence="1">Uncharacterized protein</fullName>
    </submittedName>
</protein>
<accession>A0ACD3B5S5</accession>